<proteinExistence type="inferred from homology"/>
<feature type="transmembrane region" description="Helical" evidence="7">
    <location>
        <begin position="273"/>
        <end position="296"/>
    </location>
</feature>
<name>A0A379C7J1_9FIRM</name>
<dbReference type="GO" id="GO:0005886">
    <property type="term" value="C:plasma membrane"/>
    <property type="evidence" value="ECO:0007669"/>
    <property type="project" value="UniProtKB-SubCell"/>
</dbReference>
<dbReference type="PANTHER" id="PTHR43163">
    <property type="entry name" value="DIPEPTIDE TRANSPORT SYSTEM PERMEASE PROTEIN DPPB-RELATED"/>
    <property type="match status" value="1"/>
</dbReference>
<feature type="transmembrane region" description="Helical" evidence="7">
    <location>
        <begin position="101"/>
        <end position="122"/>
    </location>
</feature>
<organism evidence="9 10">
    <name type="scientific">Peptoniphilus lacrimalis</name>
    <dbReference type="NCBI Taxonomy" id="33031"/>
    <lineage>
        <taxon>Bacteria</taxon>
        <taxon>Bacillati</taxon>
        <taxon>Bacillota</taxon>
        <taxon>Tissierellia</taxon>
        <taxon>Tissierellales</taxon>
        <taxon>Peptoniphilaceae</taxon>
        <taxon>Peptoniphilus</taxon>
    </lineage>
</organism>
<feature type="domain" description="ABC transmembrane type-1" evidence="8">
    <location>
        <begin position="95"/>
        <end position="292"/>
    </location>
</feature>
<dbReference type="STRING" id="1122949.GCA_000378725_01406"/>
<feature type="transmembrane region" description="Helical" evidence="7">
    <location>
        <begin position="170"/>
        <end position="189"/>
    </location>
</feature>
<comment type="subcellular location">
    <subcellularLocation>
        <location evidence="1 7">Cell membrane</location>
        <topology evidence="1 7">Multi-pass membrane protein</topology>
    </subcellularLocation>
</comment>
<feature type="transmembrane region" description="Helical" evidence="7">
    <location>
        <begin position="227"/>
        <end position="253"/>
    </location>
</feature>
<dbReference type="Pfam" id="PF00528">
    <property type="entry name" value="BPD_transp_1"/>
    <property type="match status" value="1"/>
</dbReference>
<evidence type="ECO:0000256" key="7">
    <source>
        <dbReference type="RuleBase" id="RU363032"/>
    </source>
</evidence>
<evidence type="ECO:0000256" key="6">
    <source>
        <dbReference type="ARBA" id="ARBA00023136"/>
    </source>
</evidence>
<dbReference type="SUPFAM" id="SSF161098">
    <property type="entry name" value="MetI-like"/>
    <property type="match status" value="1"/>
</dbReference>
<evidence type="ECO:0000313" key="9">
    <source>
        <dbReference type="EMBL" id="SUB57655.1"/>
    </source>
</evidence>
<dbReference type="Gene3D" id="1.10.3720.10">
    <property type="entry name" value="MetI-like"/>
    <property type="match status" value="1"/>
</dbReference>
<dbReference type="InterPro" id="IPR035906">
    <property type="entry name" value="MetI-like_sf"/>
</dbReference>
<accession>A0A379C7J1</accession>
<keyword evidence="6 7" id="KW-0472">Membrane</keyword>
<dbReference type="Proteomes" id="UP000255517">
    <property type="component" value="Unassembled WGS sequence"/>
</dbReference>
<dbReference type="GO" id="GO:0055085">
    <property type="term" value="P:transmembrane transport"/>
    <property type="evidence" value="ECO:0007669"/>
    <property type="project" value="InterPro"/>
</dbReference>
<evidence type="ECO:0000256" key="3">
    <source>
        <dbReference type="ARBA" id="ARBA00022475"/>
    </source>
</evidence>
<dbReference type="OrthoDB" id="24153at2"/>
<dbReference type="EMBL" id="UGSZ01000001">
    <property type="protein sequence ID" value="SUB57655.1"/>
    <property type="molecule type" value="Genomic_DNA"/>
</dbReference>
<gene>
    <name evidence="9" type="primary">oppB</name>
    <name evidence="9" type="ORF">NCTC13149_01504</name>
</gene>
<evidence type="ECO:0000259" key="8">
    <source>
        <dbReference type="PROSITE" id="PS50928"/>
    </source>
</evidence>
<dbReference type="CDD" id="cd06261">
    <property type="entry name" value="TM_PBP2"/>
    <property type="match status" value="1"/>
</dbReference>
<keyword evidence="5 7" id="KW-1133">Transmembrane helix</keyword>
<reference evidence="9 10" key="1">
    <citation type="submission" date="2018-06" db="EMBL/GenBank/DDBJ databases">
        <authorList>
            <consortium name="Pathogen Informatics"/>
            <person name="Doyle S."/>
        </authorList>
    </citation>
    <scope>NUCLEOTIDE SEQUENCE [LARGE SCALE GENOMIC DNA]</scope>
    <source>
        <strain evidence="9 10">NCTC13149</strain>
    </source>
</reference>
<sequence>MGKYIITRILQSFLVLILVATITFLLMNMVPGSPFLSEKPPSPEVMEQLNKKYGLDKPLSVQLKKYLINTLKLDFGVSLKMQKNRPVIEILKEMFPTSAKIGLIALSWSILVGLPLGCLAAYHRGDGVDSFLRVLTTIGISVPGFVVATLLLIFFGVKLKVLPTMGLGKVSAYVLPCFSLGFNPMCYIARLSRSSMLDVINQDYIRTARAKGVPASKILFKHALRNAFIPVLTYLGPLTASILCGSFVVESVFSLPGMGRYFINSILNRDYPIIMATTIFFAALVIFMNLVVDILYKFVDPRIDITKGGN</sequence>
<feature type="transmembrane region" description="Helical" evidence="7">
    <location>
        <begin position="134"/>
        <end position="155"/>
    </location>
</feature>
<dbReference type="InterPro" id="IPR000515">
    <property type="entry name" value="MetI-like"/>
</dbReference>
<dbReference type="AlphaFoldDB" id="A0A379C7J1"/>
<evidence type="ECO:0000256" key="4">
    <source>
        <dbReference type="ARBA" id="ARBA00022692"/>
    </source>
</evidence>
<keyword evidence="2 7" id="KW-0813">Transport</keyword>
<dbReference type="PANTHER" id="PTHR43163:SF6">
    <property type="entry name" value="DIPEPTIDE TRANSPORT SYSTEM PERMEASE PROTEIN DPPB-RELATED"/>
    <property type="match status" value="1"/>
</dbReference>
<protein>
    <submittedName>
        <fullName evidence="9">Oligopeptide transport system permease protein oppB</fullName>
    </submittedName>
</protein>
<keyword evidence="3" id="KW-1003">Cell membrane</keyword>
<dbReference type="RefSeq" id="WP_009345117.1">
    <property type="nucleotide sequence ID" value="NZ_CP165621.1"/>
</dbReference>
<keyword evidence="4 7" id="KW-0812">Transmembrane</keyword>
<feature type="transmembrane region" description="Helical" evidence="7">
    <location>
        <begin position="12"/>
        <end position="30"/>
    </location>
</feature>
<comment type="similarity">
    <text evidence="7">Belongs to the binding-protein-dependent transport system permease family.</text>
</comment>
<dbReference type="PROSITE" id="PS50928">
    <property type="entry name" value="ABC_TM1"/>
    <property type="match status" value="1"/>
</dbReference>
<dbReference type="Pfam" id="PF19300">
    <property type="entry name" value="BPD_transp_1_N"/>
    <property type="match status" value="1"/>
</dbReference>
<dbReference type="InterPro" id="IPR045621">
    <property type="entry name" value="BPD_transp_1_N"/>
</dbReference>
<evidence type="ECO:0000313" key="10">
    <source>
        <dbReference type="Proteomes" id="UP000255517"/>
    </source>
</evidence>
<evidence type="ECO:0000256" key="5">
    <source>
        <dbReference type="ARBA" id="ARBA00022989"/>
    </source>
</evidence>
<evidence type="ECO:0000256" key="1">
    <source>
        <dbReference type="ARBA" id="ARBA00004651"/>
    </source>
</evidence>
<evidence type="ECO:0000256" key="2">
    <source>
        <dbReference type="ARBA" id="ARBA00022448"/>
    </source>
</evidence>